<dbReference type="PANTHER" id="PTHR42781:SF4">
    <property type="entry name" value="SPERMIDINE_PUTRESCINE IMPORT ATP-BINDING PROTEIN POTA"/>
    <property type="match status" value="1"/>
</dbReference>
<keyword evidence="1" id="KW-0813">Transport</keyword>
<dbReference type="PANTHER" id="PTHR42781">
    <property type="entry name" value="SPERMIDINE/PUTRESCINE IMPORT ATP-BINDING PROTEIN POTA"/>
    <property type="match status" value="1"/>
</dbReference>
<protein>
    <submittedName>
        <fullName evidence="5">ATP-binding cassette domain-containing protein</fullName>
    </submittedName>
</protein>
<evidence type="ECO:0000259" key="4">
    <source>
        <dbReference type="PROSITE" id="PS50893"/>
    </source>
</evidence>
<proteinExistence type="predicted"/>
<dbReference type="EMBL" id="RCUY01000010">
    <property type="protein sequence ID" value="RLP81326.1"/>
    <property type="molecule type" value="Genomic_DNA"/>
</dbReference>
<evidence type="ECO:0000256" key="2">
    <source>
        <dbReference type="ARBA" id="ARBA00022741"/>
    </source>
</evidence>
<organism evidence="5 6">
    <name type="scientific">Mycetocola lacteus</name>
    <dbReference type="NCBI Taxonomy" id="76637"/>
    <lineage>
        <taxon>Bacteria</taxon>
        <taxon>Bacillati</taxon>
        <taxon>Actinomycetota</taxon>
        <taxon>Actinomycetes</taxon>
        <taxon>Micrococcales</taxon>
        <taxon>Microbacteriaceae</taxon>
        <taxon>Mycetocola</taxon>
    </lineage>
</organism>
<sequence length="207" mass="21724">MPVVARDISVAFGERRVLTDFTAEFVEGSMTALRAPSGFGKSTLLAVIAGHQKPDAGTVAFTAADGTEHAPQMSWIDQASPVFPHRTAAHNVAIGALSRGTTWEDALLIAEGHLERLGLAEVRDRLGKRLSGGERQRVAVARSMAAETPIILADEPTASLDAAARGLVIGALCAAADAGAIVIIATHDDIVAERADRIIRMDRLVSA</sequence>
<dbReference type="InterPro" id="IPR003593">
    <property type="entry name" value="AAA+_ATPase"/>
</dbReference>
<reference evidence="5 6" key="1">
    <citation type="submission" date="2018-10" db="EMBL/GenBank/DDBJ databases">
        <authorList>
            <person name="Li J."/>
        </authorList>
    </citation>
    <scope>NUCLEOTIDE SEQUENCE [LARGE SCALE GENOMIC DNA]</scope>
    <source>
        <strain evidence="5 6">JCM 11654</strain>
    </source>
</reference>
<dbReference type="SUPFAM" id="SSF52540">
    <property type="entry name" value="P-loop containing nucleoside triphosphate hydrolases"/>
    <property type="match status" value="1"/>
</dbReference>
<comment type="caution">
    <text evidence="5">The sequence shown here is derived from an EMBL/GenBank/DDBJ whole genome shotgun (WGS) entry which is preliminary data.</text>
</comment>
<evidence type="ECO:0000256" key="1">
    <source>
        <dbReference type="ARBA" id="ARBA00022448"/>
    </source>
</evidence>
<dbReference type="RefSeq" id="WP_121689022.1">
    <property type="nucleotide sequence ID" value="NZ_RCUY01000010.1"/>
</dbReference>
<dbReference type="AlphaFoldDB" id="A0A3L7ALD2"/>
<name>A0A3L7ALD2_9MICO</name>
<gene>
    <name evidence="5" type="ORF">D9V34_11895</name>
</gene>
<evidence type="ECO:0000256" key="3">
    <source>
        <dbReference type="ARBA" id="ARBA00022840"/>
    </source>
</evidence>
<keyword evidence="2" id="KW-0547">Nucleotide-binding</keyword>
<dbReference type="Proteomes" id="UP000269438">
    <property type="component" value="Unassembled WGS sequence"/>
</dbReference>
<dbReference type="SMART" id="SM00382">
    <property type="entry name" value="AAA"/>
    <property type="match status" value="1"/>
</dbReference>
<evidence type="ECO:0000313" key="5">
    <source>
        <dbReference type="EMBL" id="RLP81326.1"/>
    </source>
</evidence>
<dbReference type="Gene3D" id="3.40.50.300">
    <property type="entry name" value="P-loop containing nucleotide triphosphate hydrolases"/>
    <property type="match status" value="1"/>
</dbReference>
<dbReference type="PROSITE" id="PS00211">
    <property type="entry name" value="ABC_TRANSPORTER_1"/>
    <property type="match status" value="1"/>
</dbReference>
<keyword evidence="6" id="KW-1185">Reference proteome</keyword>
<keyword evidence="3 5" id="KW-0067">ATP-binding</keyword>
<dbReference type="GO" id="GO:0016887">
    <property type="term" value="F:ATP hydrolysis activity"/>
    <property type="evidence" value="ECO:0007669"/>
    <property type="project" value="InterPro"/>
</dbReference>
<dbReference type="InterPro" id="IPR003439">
    <property type="entry name" value="ABC_transporter-like_ATP-bd"/>
</dbReference>
<dbReference type="PROSITE" id="PS50893">
    <property type="entry name" value="ABC_TRANSPORTER_2"/>
    <property type="match status" value="1"/>
</dbReference>
<accession>A0A3L7ALD2</accession>
<evidence type="ECO:0000313" key="6">
    <source>
        <dbReference type="Proteomes" id="UP000269438"/>
    </source>
</evidence>
<dbReference type="OrthoDB" id="4425833at2"/>
<dbReference type="InterPro" id="IPR027417">
    <property type="entry name" value="P-loop_NTPase"/>
</dbReference>
<dbReference type="InterPro" id="IPR050093">
    <property type="entry name" value="ABC_SmlMolc_Importer"/>
</dbReference>
<dbReference type="InterPro" id="IPR017871">
    <property type="entry name" value="ABC_transporter-like_CS"/>
</dbReference>
<dbReference type="Pfam" id="PF00005">
    <property type="entry name" value="ABC_tran"/>
    <property type="match status" value="1"/>
</dbReference>
<dbReference type="GO" id="GO:0005524">
    <property type="term" value="F:ATP binding"/>
    <property type="evidence" value="ECO:0007669"/>
    <property type="project" value="UniProtKB-KW"/>
</dbReference>
<feature type="domain" description="ABC transporter" evidence="4">
    <location>
        <begin position="3"/>
        <end position="207"/>
    </location>
</feature>